<sequence length="816" mass="92732">MISFHSVCGSIGTINQECTESLEPLQCSIRDLIRERDNIGYTPPGSELGNQDWYHDIFDTLKIRTEALRVLFSALNLLYRKNDKDEEGNATAEAQSLASTLQYQIAFLKPKLSDELRKNTDALKEAVTVATGVTLSVPTSLNKHFLVGRSAKSFYTGRALEMLKLKEAFEDTSHAGQKKFVIYGLGGSGKTELALKYAEESQQSFWGVFFIDGSSRKNAPNEKAAKNWLSTQQLPWLLIIDNVDGDEIDLENLPPAGARGNILITSRNPAHKSYGTVGQRYLELLPMDSGEANELILKAAEEPTPCSASIVKYADTICQALGFLPLALVHAGKAILLGLCSWTGYLKYYERQVERIRRDRLHRRDRSFERNRHRIKEEVDSMNVFSSYEILYHSLEMSQEECFQDAIELLNLFSYLHFQNIRLDVLILAATSPLREARHRENAAKEEEELMRRKLGKHISKSWYQWLRDQLVGVVGYIYPPPLIPALPMALQNTHGLSESAFEGEVHVRLSEALKVLLSRSLIMKQDRLEDRYSMHPLVHRWVRERPQMTISQQALWCQVATTTLSSSIVIPPLGDTEYERHLRMGLLPHINHVRDCQEIIKTRLGENRVMRKSILSAFWSPIDTSFGRLQAVEAARFSRVYSERGLFHEALELQTKVHSFVIRMLGEEHSSSIMITLALSGTLWELSEVAKALKLQRRLHSICVESLGEDHPSSLRVADVLGSSLCFHGRYARAMTLLQRTVEGMTRLYGADHENTLKAMRNLANVHLRYFDFSKAAELHELAWNGMVKRLGETHVDTLISLEDLAMSRMHLGEE</sequence>
<dbReference type="InterPro" id="IPR011990">
    <property type="entry name" value="TPR-like_helical_dom_sf"/>
</dbReference>
<accession>A0AA39XBM1</accession>
<dbReference type="Pfam" id="PF13374">
    <property type="entry name" value="TPR_10"/>
    <property type="match status" value="1"/>
</dbReference>
<dbReference type="PANTHER" id="PTHR46082:SF6">
    <property type="entry name" value="AAA+ ATPASE DOMAIN-CONTAINING PROTEIN-RELATED"/>
    <property type="match status" value="1"/>
</dbReference>
<dbReference type="SUPFAM" id="SSF48452">
    <property type="entry name" value="TPR-like"/>
    <property type="match status" value="2"/>
</dbReference>
<name>A0AA39XBM1_9PEZI</name>
<dbReference type="SUPFAM" id="SSF52540">
    <property type="entry name" value="P-loop containing nucleoside triphosphate hydrolases"/>
    <property type="match status" value="1"/>
</dbReference>
<dbReference type="EMBL" id="JAULSR010000002">
    <property type="protein sequence ID" value="KAK0630686.1"/>
    <property type="molecule type" value="Genomic_DNA"/>
</dbReference>
<dbReference type="Pfam" id="PF13424">
    <property type="entry name" value="TPR_12"/>
    <property type="match status" value="1"/>
</dbReference>
<evidence type="ECO:0000313" key="1">
    <source>
        <dbReference type="EMBL" id="KAK0630686.1"/>
    </source>
</evidence>
<evidence type="ECO:0000313" key="2">
    <source>
        <dbReference type="Proteomes" id="UP001174934"/>
    </source>
</evidence>
<dbReference type="Proteomes" id="UP001174934">
    <property type="component" value="Unassembled WGS sequence"/>
</dbReference>
<reference evidence="1" key="1">
    <citation type="submission" date="2023-06" db="EMBL/GenBank/DDBJ databases">
        <title>Genome-scale phylogeny and comparative genomics of the fungal order Sordariales.</title>
        <authorList>
            <consortium name="Lawrence Berkeley National Laboratory"/>
            <person name="Hensen N."/>
            <person name="Bonometti L."/>
            <person name="Westerberg I."/>
            <person name="Brannstrom I.O."/>
            <person name="Guillou S."/>
            <person name="Cros-Aarteil S."/>
            <person name="Calhoun S."/>
            <person name="Haridas S."/>
            <person name="Kuo A."/>
            <person name="Mondo S."/>
            <person name="Pangilinan J."/>
            <person name="Riley R."/>
            <person name="LaButti K."/>
            <person name="Andreopoulos B."/>
            <person name="Lipzen A."/>
            <person name="Chen C."/>
            <person name="Yanf M."/>
            <person name="Daum C."/>
            <person name="Ng V."/>
            <person name="Clum A."/>
            <person name="Steindorff A."/>
            <person name="Ohm R."/>
            <person name="Martin F."/>
            <person name="Silar P."/>
            <person name="Natvig D."/>
            <person name="Lalanne C."/>
            <person name="Gautier V."/>
            <person name="Ament-velasquez S.L."/>
            <person name="Kruys A."/>
            <person name="Hutchinson M.I."/>
            <person name="Powell A.J."/>
            <person name="Barry K."/>
            <person name="Miller A.N."/>
            <person name="Grigoriev I.V."/>
            <person name="Debuchy R."/>
            <person name="Gladieux P."/>
            <person name="Thoren M.H."/>
            <person name="Johannesson H."/>
        </authorList>
    </citation>
    <scope>NUCLEOTIDE SEQUENCE</scope>
    <source>
        <strain evidence="1">SMH3391-2</strain>
    </source>
</reference>
<proteinExistence type="predicted"/>
<comment type="caution">
    <text evidence="1">The sequence shown here is derived from an EMBL/GenBank/DDBJ whole genome shotgun (WGS) entry which is preliminary data.</text>
</comment>
<dbReference type="AlphaFoldDB" id="A0AA39XBM1"/>
<gene>
    <name evidence="1" type="ORF">B0T17DRAFT_487610</name>
</gene>
<dbReference type="InterPro" id="IPR027417">
    <property type="entry name" value="P-loop_NTPase"/>
</dbReference>
<dbReference type="Gene3D" id="1.25.40.10">
    <property type="entry name" value="Tetratricopeptide repeat domain"/>
    <property type="match status" value="1"/>
</dbReference>
<dbReference type="Gene3D" id="3.40.50.300">
    <property type="entry name" value="P-loop containing nucleotide triphosphate hydrolases"/>
    <property type="match status" value="2"/>
</dbReference>
<dbReference type="InterPro" id="IPR053137">
    <property type="entry name" value="NLR-like"/>
</dbReference>
<dbReference type="PANTHER" id="PTHR46082">
    <property type="entry name" value="ATP/GTP-BINDING PROTEIN-RELATED"/>
    <property type="match status" value="1"/>
</dbReference>
<keyword evidence="2" id="KW-1185">Reference proteome</keyword>
<protein>
    <submittedName>
        <fullName evidence="1">Uncharacterized protein</fullName>
    </submittedName>
</protein>
<organism evidence="1 2">
    <name type="scientific">Bombardia bombarda</name>
    <dbReference type="NCBI Taxonomy" id="252184"/>
    <lineage>
        <taxon>Eukaryota</taxon>
        <taxon>Fungi</taxon>
        <taxon>Dikarya</taxon>
        <taxon>Ascomycota</taxon>
        <taxon>Pezizomycotina</taxon>
        <taxon>Sordariomycetes</taxon>
        <taxon>Sordariomycetidae</taxon>
        <taxon>Sordariales</taxon>
        <taxon>Lasiosphaeriaceae</taxon>
        <taxon>Bombardia</taxon>
    </lineage>
</organism>
<feature type="non-terminal residue" evidence="1">
    <location>
        <position position="1"/>
    </location>
</feature>